<evidence type="ECO:0000256" key="10">
    <source>
        <dbReference type="RuleBase" id="RU364018"/>
    </source>
</evidence>
<evidence type="ECO:0000256" key="6">
    <source>
        <dbReference type="ARBA" id="ARBA00022927"/>
    </source>
</evidence>
<keyword evidence="6 10" id="KW-0653">Protein transport</keyword>
<feature type="domain" description="MHD" evidence="13">
    <location>
        <begin position="252"/>
        <end position="499"/>
    </location>
</feature>
<keyword evidence="7 10" id="KW-0333">Golgi apparatus</keyword>
<dbReference type="GO" id="GO:0030126">
    <property type="term" value="C:COPI vesicle coat"/>
    <property type="evidence" value="ECO:0007669"/>
    <property type="project" value="UniProtKB-UniRule"/>
</dbReference>
<dbReference type="CDD" id="cd09254">
    <property type="entry name" value="AP_delta-COPI_MHD"/>
    <property type="match status" value="1"/>
</dbReference>
<dbReference type="Pfam" id="PF01217">
    <property type="entry name" value="Clat_adaptor_s"/>
    <property type="match status" value="1"/>
</dbReference>
<dbReference type="CDD" id="cd22249">
    <property type="entry name" value="UDM1_RNF168_RNF169-like"/>
    <property type="match status" value="1"/>
</dbReference>
<evidence type="ECO:0000256" key="1">
    <source>
        <dbReference type="ARBA" id="ARBA00010516"/>
    </source>
</evidence>
<keyword evidence="5 10" id="KW-0931">ER-Golgi transport</keyword>
<evidence type="ECO:0000256" key="8">
    <source>
        <dbReference type="ARBA" id="ARBA00023136"/>
    </source>
</evidence>
<dbReference type="HOGENOM" id="CLU_019988_3_0_1"/>
<name>A0A0C2Y3I0_HEBCY</name>
<dbReference type="SUPFAM" id="SSF49447">
    <property type="entry name" value="Second domain of Mu2 adaptin subunit (ap50) of ap2 adaptor"/>
    <property type="match status" value="1"/>
</dbReference>
<feature type="compositionally biased region" description="Basic and acidic residues" evidence="12">
    <location>
        <begin position="127"/>
        <end position="136"/>
    </location>
</feature>
<keyword evidence="8 10" id="KW-0472">Membrane</keyword>
<dbReference type="InterPro" id="IPR022775">
    <property type="entry name" value="AP_mu_sigma_su"/>
</dbReference>
<sequence>MVVLAASICTKGGKVRYVYQPLEDLYILLITNKASNILQDIDTLHLFARVVSDLCRSADEREILKNAFELLGAFDEIVSMGYREQVNLMQVRSVLEMESHEEKIQEIIARNKEAEAKEELKRRAKQLEMQRREQQRRAAAGVGGGGTGSYLGGGATGYSPVPRFEAPELSTSPISRLNNGSSSTPARSPAFKGSGMKLGSKKTKQAELLDALGGDVLATTSIAELSAPAPAAPEPPVIQKVSGRGSLPEVETQSVHIIIKESISLSLLRDGGVQSMEVKGDMNLQVTDPANAHLKINLAPPSTDFGGAGLQFKQHPNVAKFTPGQARVVALKDSSRAFPVGQSLAVLKWRYAGTDESNVPLSINCWPSPSNDGTCEVSIEYELENENVTLYDVVIAIPLPDGSYPTVTAHSGEWSLDPSSHSLAWSIPVVSASDESKTGSLMFNVGGVDVGAFFPVEVSFIGQGSLAGVAVASVDRINGGEAPEFSVDAFVTADEYVVV</sequence>
<evidence type="ECO:0000256" key="5">
    <source>
        <dbReference type="ARBA" id="ARBA00022892"/>
    </source>
</evidence>
<reference evidence="14 15" key="1">
    <citation type="submission" date="2014-04" db="EMBL/GenBank/DDBJ databases">
        <authorList>
            <consortium name="DOE Joint Genome Institute"/>
            <person name="Kuo A."/>
            <person name="Gay G."/>
            <person name="Dore J."/>
            <person name="Kohler A."/>
            <person name="Nagy L.G."/>
            <person name="Floudas D."/>
            <person name="Copeland A."/>
            <person name="Barry K.W."/>
            <person name="Cichocki N."/>
            <person name="Veneault-Fourrey C."/>
            <person name="LaButti K."/>
            <person name="Lindquist E.A."/>
            <person name="Lipzen A."/>
            <person name="Lundell T."/>
            <person name="Morin E."/>
            <person name="Murat C."/>
            <person name="Sun H."/>
            <person name="Tunlid A."/>
            <person name="Henrissat B."/>
            <person name="Grigoriev I.V."/>
            <person name="Hibbett D.S."/>
            <person name="Martin F."/>
            <person name="Nordberg H.P."/>
            <person name="Cantor M.N."/>
            <person name="Hua S.X."/>
        </authorList>
    </citation>
    <scope>NUCLEOTIDE SEQUENCE [LARGE SCALE GENOMIC DNA]</scope>
    <source>
        <strain evidence="15">h7</strain>
    </source>
</reference>
<feature type="compositionally biased region" description="Polar residues" evidence="12">
    <location>
        <begin position="169"/>
        <end position="186"/>
    </location>
</feature>
<dbReference type="PANTHER" id="PTHR10121:SF0">
    <property type="entry name" value="COATOMER SUBUNIT DELTA"/>
    <property type="match status" value="1"/>
</dbReference>
<feature type="region of interest" description="Disordered" evidence="12">
    <location>
        <begin position="127"/>
        <end position="199"/>
    </location>
</feature>
<dbReference type="SUPFAM" id="SSF64356">
    <property type="entry name" value="SNARE-like"/>
    <property type="match status" value="1"/>
</dbReference>
<dbReference type="Gene3D" id="2.60.40.1170">
    <property type="entry name" value="Mu homology domain, subdomain B"/>
    <property type="match status" value="2"/>
</dbReference>
<evidence type="ECO:0000313" key="15">
    <source>
        <dbReference type="Proteomes" id="UP000053424"/>
    </source>
</evidence>
<comment type="similarity">
    <text evidence="1 10">Belongs to the adaptor complexes medium subunit family. Delta-COP subfamily.</text>
</comment>
<reference evidence="15" key="2">
    <citation type="submission" date="2015-01" db="EMBL/GenBank/DDBJ databases">
        <title>Evolutionary Origins and Diversification of the Mycorrhizal Mutualists.</title>
        <authorList>
            <consortium name="DOE Joint Genome Institute"/>
            <consortium name="Mycorrhizal Genomics Consortium"/>
            <person name="Kohler A."/>
            <person name="Kuo A."/>
            <person name="Nagy L.G."/>
            <person name="Floudas D."/>
            <person name="Copeland A."/>
            <person name="Barry K.W."/>
            <person name="Cichocki N."/>
            <person name="Veneault-Fourrey C."/>
            <person name="LaButti K."/>
            <person name="Lindquist E.A."/>
            <person name="Lipzen A."/>
            <person name="Lundell T."/>
            <person name="Morin E."/>
            <person name="Murat C."/>
            <person name="Riley R."/>
            <person name="Ohm R."/>
            <person name="Sun H."/>
            <person name="Tunlid A."/>
            <person name="Henrissat B."/>
            <person name="Grigoriev I.V."/>
            <person name="Hibbett D.S."/>
            <person name="Martin F."/>
        </authorList>
    </citation>
    <scope>NUCLEOTIDE SEQUENCE [LARGE SCALE GENOMIC DNA]</scope>
    <source>
        <strain evidence="15">h7</strain>
    </source>
</reference>
<evidence type="ECO:0000313" key="14">
    <source>
        <dbReference type="EMBL" id="KIM35617.1"/>
    </source>
</evidence>
<comment type="subcellular location">
    <subcellularLocation>
        <location evidence="10 11">Cytoplasm</location>
    </subcellularLocation>
    <subcellularLocation>
        <location evidence="10 11">Cytoplasmic vesicle</location>
        <location evidence="10 11">COPI-coated vesicle membrane</location>
        <topology evidence="10 11">Peripheral membrane protein</topology>
        <orientation evidence="10 11">Cytoplasmic side</orientation>
    </subcellularLocation>
    <subcellularLocation>
        <location evidence="10 11">Golgi apparatus membrane</location>
        <topology evidence="10 11">Peripheral membrane protein</topology>
        <orientation evidence="10 11">Cytoplasmic side</orientation>
    </subcellularLocation>
</comment>
<dbReference type="GO" id="GO:0006890">
    <property type="term" value="P:retrograde vesicle-mediated transport, Golgi to endoplasmic reticulum"/>
    <property type="evidence" value="ECO:0007669"/>
    <property type="project" value="UniProtKB-UniRule"/>
</dbReference>
<feature type="compositionally biased region" description="Gly residues" evidence="12">
    <location>
        <begin position="141"/>
        <end position="156"/>
    </location>
</feature>
<protein>
    <recommendedName>
        <fullName evidence="10">Coatomer subunit delta</fullName>
    </recommendedName>
</protein>
<dbReference type="PANTHER" id="PTHR10121">
    <property type="entry name" value="COATOMER SUBUNIT DELTA"/>
    <property type="match status" value="1"/>
</dbReference>
<keyword evidence="4 10" id="KW-0963">Cytoplasm</keyword>
<comment type="subunit">
    <text evidence="2 10">Oligomeric complex that consists of at least the alpha, beta, beta', gamma, delta, epsilon and zeta subunits.</text>
</comment>
<dbReference type="InterPro" id="IPR036168">
    <property type="entry name" value="AP2_Mu_C_sf"/>
</dbReference>
<accession>A0A0C2Y3I0</accession>
<evidence type="ECO:0000256" key="4">
    <source>
        <dbReference type="ARBA" id="ARBA00022490"/>
    </source>
</evidence>
<dbReference type="InterPro" id="IPR011012">
    <property type="entry name" value="Longin-like_dom_sf"/>
</dbReference>
<dbReference type="InterPro" id="IPR027059">
    <property type="entry name" value="Coatomer_dsu"/>
</dbReference>
<organism evidence="14 15">
    <name type="scientific">Hebeloma cylindrosporum</name>
    <dbReference type="NCBI Taxonomy" id="76867"/>
    <lineage>
        <taxon>Eukaryota</taxon>
        <taxon>Fungi</taxon>
        <taxon>Dikarya</taxon>
        <taxon>Basidiomycota</taxon>
        <taxon>Agaricomycotina</taxon>
        <taxon>Agaricomycetes</taxon>
        <taxon>Agaricomycetidae</taxon>
        <taxon>Agaricales</taxon>
        <taxon>Agaricineae</taxon>
        <taxon>Hymenogastraceae</taxon>
        <taxon>Hebeloma</taxon>
    </lineage>
</organism>
<dbReference type="GO" id="GO:0015031">
    <property type="term" value="P:protein transport"/>
    <property type="evidence" value="ECO:0007669"/>
    <property type="project" value="UniProtKB-KW"/>
</dbReference>
<evidence type="ECO:0000256" key="12">
    <source>
        <dbReference type="SAM" id="MobiDB-lite"/>
    </source>
</evidence>
<dbReference type="PROSITE" id="PS51072">
    <property type="entry name" value="MHD"/>
    <property type="match status" value="1"/>
</dbReference>
<dbReference type="InterPro" id="IPR028565">
    <property type="entry name" value="MHD"/>
</dbReference>
<evidence type="ECO:0000256" key="11">
    <source>
        <dbReference type="RuleBase" id="RU366052"/>
    </source>
</evidence>
<dbReference type="Gene3D" id="3.30.450.60">
    <property type="match status" value="1"/>
</dbReference>
<dbReference type="GO" id="GO:0000139">
    <property type="term" value="C:Golgi membrane"/>
    <property type="evidence" value="ECO:0007669"/>
    <property type="project" value="UniProtKB-SubCell"/>
</dbReference>
<evidence type="ECO:0000256" key="7">
    <source>
        <dbReference type="ARBA" id="ARBA00023034"/>
    </source>
</evidence>
<evidence type="ECO:0000256" key="9">
    <source>
        <dbReference type="ARBA" id="ARBA00023329"/>
    </source>
</evidence>
<dbReference type="CDD" id="cd14830">
    <property type="entry name" value="Delta_COP_N"/>
    <property type="match status" value="1"/>
</dbReference>
<evidence type="ECO:0000259" key="13">
    <source>
        <dbReference type="PROSITE" id="PS51072"/>
    </source>
</evidence>
<dbReference type="FunFam" id="3.30.450.60:FF:000003">
    <property type="entry name" value="Coatomer subunit delta"/>
    <property type="match status" value="1"/>
</dbReference>
<keyword evidence="3 10" id="KW-0813">Transport</keyword>
<gene>
    <name evidence="14" type="ORF">M413DRAFT_20731</name>
</gene>
<dbReference type="OrthoDB" id="10266042at2759"/>
<dbReference type="GO" id="GO:0051645">
    <property type="term" value="P:Golgi localization"/>
    <property type="evidence" value="ECO:0007669"/>
    <property type="project" value="TreeGrafter"/>
</dbReference>
<dbReference type="Proteomes" id="UP000053424">
    <property type="component" value="Unassembled WGS sequence"/>
</dbReference>
<dbReference type="AlphaFoldDB" id="A0A0C2Y3I0"/>
<dbReference type="STRING" id="686832.A0A0C2Y3I0"/>
<evidence type="ECO:0000256" key="2">
    <source>
        <dbReference type="ARBA" id="ARBA00011775"/>
    </source>
</evidence>
<comment type="function">
    <text evidence="10">The coatomer is a cytosolic protein complex that binds to dilysine motifs and reversibly associates with Golgi non-clathrin-coated vesicles, which further mediate biosynthetic protein transport from the ER, via the Golgi up to the trans Golgi network. Coatomer complex is required for budding from Golgi membranes, and is essential for the retrograde Golgi-to-ER transport of dilysine-tagged proteins.</text>
</comment>
<proteinExistence type="inferred from homology"/>
<keyword evidence="9 10" id="KW-0968">Cytoplasmic vesicle</keyword>
<evidence type="ECO:0000256" key="3">
    <source>
        <dbReference type="ARBA" id="ARBA00022448"/>
    </source>
</evidence>
<keyword evidence="15" id="KW-1185">Reference proteome</keyword>
<dbReference type="Pfam" id="PF00928">
    <property type="entry name" value="Adap_comp_sub"/>
    <property type="match status" value="1"/>
</dbReference>
<dbReference type="EMBL" id="KN831817">
    <property type="protein sequence ID" value="KIM35617.1"/>
    <property type="molecule type" value="Genomic_DNA"/>
</dbReference>
<dbReference type="GO" id="GO:0006888">
    <property type="term" value="P:endoplasmic reticulum to Golgi vesicle-mediated transport"/>
    <property type="evidence" value="ECO:0007669"/>
    <property type="project" value="TreeGrafter"/>
</dbReference>